<reference evidence="2" key="1">
    <citation type="submission" date="2013-11" db="EMBL/GenBank/DDBJ databases">
        <title>Genome sequence of the fusiform rust pathogen reveals effectors for host alternation and coevolution with pine.</title>
        <authorList>
            <consortium name="DOE Joint Genome Institute"/>
            <person name="Smith K."/>
            <person name="Pendleton A."/>
            <person name="Kubisiak T."/>
            <person name="Anderson C."/>
            <person name="Salamov A."/>
            <person name="Aerts A."/>
            <person name="Riley R."/>
            <person name="Clum A."/>
            <person name="Lindquist E."/>
            <person name="Ence D."/>
            <person name="Campbell M."/>
            <person name="Kronenberg Z."/>
            <person name="Feau N."/>
            <person name="Dhillon B."/>
            <person name="Hamelin R."/>
            <person name="Burleigh J."/>
            <person name="Smith J."/>
            <person name="Yandell M."/>
            <person name="Nelson C."/>
            <person name="Grigoriev I."/>
            <person name="Davis J."/>
        </authorList>
    </citation>
    <scope>NUCLEOTIDE SEQUENCE</scope>
    <source>
        <strain evidence="2">G11</strain>
    </source>
</reference>
<evidence type="ECO:0000313" key="2">
    <source>
        <dbReference type="EMBL" id="KAG0145798.1"/>
    </source>
</evidence>
<keyword evidence="3" id="KW-1185">Reference proteome</keyword>
<gene>
    <name evidence="2" type="ORF">CROQUDRAFT_671516</name>
</gene>
<dbReference type="Proteomes" id="UP000886653">
    <property type="component" value="Unassembled WGS sequence"/>
</dbReference>
<name>A0A9P6NH03_9BASI</name>
<evidence type="ECO:0000313" key="3">
    <source>
        <dbReference type="Proteomes" id="UP000886653"/>
    </source>
</evidence>
<dbReference type="OrthoDB" id="2506937at2759"/>
<dbReference type="AlphaFoldDB" id="A0A9P6NH03"/>
<comment type="caution">
    <text evidence="2">The sequence shown here is derived from an EMBL/GenBank/DDBJ whole genome shotgun (WGS) entry which is preliminary data.</text>
</comment>
<evidence type="ECO:0000256" key="1">
    <source>
        <dbReference type="SAM" id="MobiDB-lite"/>
    </source>
</evidence>
<sequence length="947" mass="104095">MSDHNLRLHRSIIFPLTRRSGHSKSAIQASLNRAEATRAASILNLSKSFRNSGDRIRQPPNATISVRNFAISLVVSSTAITARSPSPPRALDDIQDSVAEYAVVLECLSLWATTNPDWPDSVIIPTPTCLRNSFRLIIPSSDSNKQPKKTHVITFPALRRERSTLSSQRIQALTSSKSAPSILDLETKSLTDESEPECSGLSEDEGIEPLRREHWTEDEHSARYEGVFQSTNELCVSMVQEDLVRPESISAQRAETRLTISIHRGKNLQATDLKSLSLRLTLQVLLHHVSLNTKTEKVPIVFHLPDFLAQKIVASEWSAVTGDSVLESLVPFHESKPQTPPRVVSESQECTPRNGDRAILSTSVSMPDLELLNTSAPFGAGGALGSATSWETEDGDIEASFEGPLTPTIAQPCSPLTLVPNDILSTGDVRGRFVVWYDLESLIRQITPSTPQEKLSLKFNLHGQVELSLDDAHSPFNQCELAMPVFGFPTINQQECMVEISGDPTLLPEAQALEVRMPMGARREDVKGDGACKIKMDIRTIGPEIGPDESLIVRLSNPVSSPPSRPPTPALAPAVNLSSVSPAPLISAVEDLAAMPVRVNKRYPAASARHRLSVGSFRKRSQSHDLSPRHLTSDAKEAPEPVRIVSASIEVAFQPHVPLQPSRKTTQFIDLSLTFARGCEGEVQLSFPILGALKEKIELVDASEPVKVDQDKREVKVTVSARVRDARMVVKVEKPAGSDSDEIECLVPSFSCSVAILDVRIQTKLRLSQTSLSTLSLSPLINLRQYALPANAKNIVQLSEGLTASGSWNWKGQEMLCWKNLLRCWLVYLVLSHGMELGKLVEKVDGLTLNLETPLCPQHPQLVTPLCTPCARIETFDHPTSVPEVPPLTNSTFKSSDRGPFIGPRQQQSDQTKWQYQQNSIGDSLALLEKLVTMVWGGIKKFWDMAP</sequence>
<feature type="region of interest" description="Disordered" evidence="1">
    <location>
        <begin position="614"/>
        <end position="639"/>
    </location>
</feature>
<protein>
    <submittedName>
        <fullName evidence="2">Uncharacterized protein</fullName>
    </submittedName>
</protein>
<feature type="region of interest" description="Disordered" evidence="1">
    <location>
        <begin position="887"/>
        <end position="910"/>
    </location>
</feature>
<dbReference type="EMBL" id="MU167270">
    <property type="protein sequence ID" value="KAG0145798.1"/>
    <property type="molecule type" value="Genomic_DNA"/>
</dbReference>
<accession>A0A9P6NH03</accession>
<feature type="region of interest" description="Disordered" evidence="1">
    <location>
        <begin position="336"/>
        <end position="355"/>
    </location>
</feature>
<feature type="compositionally biased region" description="Basic and acidic residues" evidence="1">
    <location>
        <begin position="622"/>
        <end position="639"/>
    </location>
</feature>
<organism evidence="2 3">
    <name type="scientific">Cronartium quercuum f. sp. fusiforme G11</name>
    <dbReference type="NCBI Taxonomy" id="708437"/>
    <lineage>
        <taxon>Eukaryota</taxon>
        <taxon>Fungi</taxon>
        <taxon>Dikarya</taxon>
        <taxon>Basidiomycota</taxon>
        <taxon>Pucciniomycotina</taxon>
        <taxon>Pucciniomycetes</taxon>
        <taxon>Pucciniales</taxon>
        <taxon>Coleosporiaceae</taxon>
        <taxon>Cronartium</taxon>
    </lineage>
</organism>
<proteinExistence type="predicted"/>